<accession>A0A495V592</accession>
<dbReference type="Proteomes" id="UP000274556">
    <property type="component" value="Unassembled WGS sequence"/>
</dbReference>
<proteinExistence type="predicted"/>
<sequence length="84" mass="9661">MGRLKTTSINRSENILPNHAAAESVEDSTSQVKGLIRERRRIALAYRRSQSEIDRERLERIDRELAGYNIDIPAILQSVARRKT</sequence>
<protein>
    <submittedName>
        <fullName evidence="1">Uncharacterized protein</fullName>
    </submittedName>
</protein>
<gene>
    <name evidence="1" type="ORF">BDD21_1948</name>
</gene>
<comment type="caution">
    <text evidence="1">The sequence shown here is derived from an EMBL/GenBank/DDBJ whole genome shotgun (WGS) entry which is preliminary data.</text>
</comment>
<keyword evidence="2" id="KW-1185">Reference proteome</keyword>
<evidence type="ECO:0000313" key="1">
    <source>
        <dbReference type="EMBL" id="RKT44561.1"/>
    </source>
</evidence>
<reference evidence="1 2" key="1">
    <citation type="submission" date="2018-10" db="EMBL/GenBank/DDBJ databases">
        <title>Genomic Encyclopedia of Archaeal and Bacterial Type Strains, Phase II (KMG-II): from individual species to whole genera.</title>
        <authorList>
            <person name="Goeker M."/>
        </authorList>
    </citation>
    <scope>NUCLEOTIDE SEQUENCE [LARGE SCALE GENOMIC DNA]</scope>
    <source>
        <strain evidence="1 2">DSM 235</strain>
    </source>
</reference>
<name>A0A495V592_9GAMM</name>
<organism evidence="1 2">
    <name type="scientific">Thiocapsa rosea</name>
    <dbReference type="NCBI Taxonomy" id="69360"/>
    <lineage>
        <taxon>Bacteria</taxon>
        <taxon>Pseudomonadati</taxon>
        <taxon>Pseudomonadota</taxon>
        <taxon>Gammaproteobacteria</taxon>
        <taxon>Chromatiales</taxon>
        <taxon>Chromatiaceae</taxon>
        <taxon>Thiocapsa</taxon>
    </lineage>
</organism>
<dbReference type="AlphaFoldDB" id="A0A495V592"/>
<dbReference type="OrthoDB" id="9959306at2"/>
<dbReference type="RefSeq" id="WP_120796989.1">
    <property type="nucleotide sequence ID" value="NZ_RBXL01000001.1"/>
</dbReference>
<evidence type="ECO:0000313" key="2">
    <source>
        <dbReference type="Proteomes" id="UP000274556"/>
    </source>
</evidence>
<dbReference type="EMBL" id="RBXL01000001">
    <property type="protein sequence ID" value="RKT44561.1"/>
    <property type="molecule type" value="Genomic_DNA"/>
</dbReference>